<comment type="function">
    <text evidence="3">Catalyzes the formation of 4-diphosphocytidyl-2-C-methyl-D-erythritol from CTP and 2-C-methyl-D-erythritol 4-phosphate (MEP).</text>
</comment>
<keyword evidence="1 3" id="KW-0808">Transferase</keyword>
<sequence length="238" mass="25147">MAAPVCAIIVAGGTGSRFGNPGGKQLVMVEGRPLVSWCIAAFDRSELVGHIVVVCPQERRSEMARDAVEPFGYATPVTYADAGSTRQDSTRAGLDAVPEGFSYVAVHDGARPLIKPQTIDSAARVLMANAESDGVVCGQPAIDTLKRVEPDGRIIDTPPRSQFWTVQTPQIFTVAALRCAFEVADRTGFVGTDDASLVERAGGSVLCVESPRDNIKVTVPEDLAVVAGALRRSSGYEA</sequence>
<dbReference type="InterPro" id="IPR029044">
    <property type="entry name" value="Nucleotide-diphossugar_trans"/>
</dbReference>
<dbReference type="Proteomes" id="UP000196560">
    <property type="component" value="Unassembled WGS sequence"/>
</dbReference>
<dbReference type="FunFam" id="3.90.550.10:FF:000003">
    <property type="entry name" value="2-C-methyl-D-erythritol 4-phosphate cytidylyltransferase"/>
    <property type="match status" value="1"/>
</dbReference>
<protein>
    <recommendedName>
        <fullName evidence="3">2-C-methyl-D-erythritol 4-phosphate cytidylyltransferase</fullName>
        <ecNumber evidence="3">2.7.7.60</ecNumber>
    </recommendedName>
    <alternativeName>
        <fullName evidence="3">4-diphosphocytidyl-2C-methyl-D-erythritol synthase</fullName>
    </alternativeName>
    <alternativeName>
        <fullName evidence="3">MEP cytidylyltransferase</fullName>
        <shortName evidence="3">MCT</shortName>
    </alternativeName>
</protein>
<evidence type="ECO:0000313" key="4">
    <source>
        <dbReference type="EMBL" id="OUN42161.1"/>
    </source>
</evidence>
<dbReference type="Gene3D" id="3.90.550.10">
    <property type="entry name" value="Spore Coat Polysaccharide Biosynthesis Protein SpsA, Chain A"/>
    <property type="match status" value="1"/>
</dbReference>
<name>A0A1Y3U0C3_9ACTN</name>
<keyword evidence="3" id="KW-0414">Isoprene biosynthesis</keyword>
<dbReference type="PANTHER" id="PTHR32125">
    <property type="entry name" value="2-C-METHYL-D-ERYTHRITOL 4-PHOSPHATE CYTIDYLYLTRANSFERASE, CHLOROPLASTIC"/>
    <property type="match status" value="1"/>
</dbReference>
<organism evidence="4 5">
    <name type="scientific">Enorma massiliensis</name>
    <dbReference type="NCBI Taxonomy" id="1472761"/>
    <lineage>
        <taxon>Bacteria</taxon>
        <taxon>Bacillati</taxon>
        <taxon>Actinomycetota</taxon>
        <taxon>Coriobacteriia</taxon>
        <taxon>Coriobacteriales</taxon>
        <taxon>Coriobacteriaceae</taxon>
        <taxon>Enorma</taxon>
    </lineage>
</organism>
<dbReference type="HAMAP" id="MF_00108">
    <property type="entry name" value="IspD"/>
    <property type="match status" value="1"/>
</dbReference>
<dbReference type="Pfam" id="PF01128">
    <property type="entry name" value="IspD"/>
    <property type="match status" value="1"/>
</dbReference>
<dbReference type="GO" id="GO:0019288">
    <property type="term" value="P:isopentenyl diphosphate biosynthetic process, methylerythritol 4-phosphate pathway"/>
    <property type="evidence" value="ECO:0007669"/>
    <property type="project" value="UniProtKB-UniRule"/>
</dbReference>
<accession>A0A1Y3U0C3</accession>
<gene>
    <name evidence="3" type="primary">ispD</name>
    <name evidence="4" type="ORF">B5G21_08260</name>
</gene>
<reference evidence="5" key="1">
    <citation type="submission" date="2017-04" db="EMBL/GenBank/DDBJ databases">
        <title>Function of individual gut microbiota members based on whole genome sequencing of pure cultures obtained from chicken caecum.</title>
        <authorList>
            <person name="Medvecky M."/>
            <person name="Cejkova D."/>
            <person name="Polansky O."/>
            <person name="Karasova D."/>
            <person name="Kubasova T."/>
            <person name="Cizek A."/>
            <person name="Rychlik I."/>
        </authorList>
    </citation>
    <scope>NUCLEOTIDE SEQUENCE [LARGE SCALE GENOMIC DNA]</scope>
    <source>
        <strain evidence="5">An70</strain>
    </source>
</reference>
<dbReference type="GO" id="GO:0050518">
    <property type="term" value="F:2-C-methyl-D-erythritol 4-phosphate cytidylyltransferase activity"/>
    <property type="evidence" value="ECO:0007669"/>
    <property type="project" value="UniProtKB-UniRule"/>
</dbReference>
<dbReference type="EMBL" id="NFHO01000009">
    <property type="protein sequence ID" value="OUN42161.1"/>
    <property type="molecule type" value="Genomic_DNA"/>
</dbReference>
<evidence type="ECO:0000313" key="5">
    <source>
        <dbReference type="Proteomes" id="UP000196560"/>
    </source>
</evidence>
<dbReference type="UniPathway" id="UPA00056">
    <property type="reaction ID" value="UER00093"/>
</dbReference>
<dbReference type="SUPFAM" id="SSF53448">
    <property type="entry name" value="Nucleotide-diphospho-sugar transferases"/>
    <property type="match status" value="1"/>
</dbReference>
<evidence type="ECO:0000256" key="2">
    <source>
        <dbReference type="ARBA" id="ARBA00022695"/>
    </source>
</evidence>
<dbReference type="NCBIfam" id="TIGR00453">
    <property type="entry name" value="ispD"/>
    <property type="match status" value="1"/>
</dbReference>
<dbReference type="InterPro" id="IPR001228">
    <property type="entry name" value="IspD"/>
</dbReference>
<evidence type="ECO:0000256" key="1">
    <source>
        <dbReference type="ARBA" id="ARBA00022679"/>
    </source>
</evidence>
<dbReference type="PANTHER" id="PTHR32125:SF4">
    <property type="entry name" value="2-C-METHYL-D-ERYTHRITOL 4-PHOSPHATE CYTIDYLYLTRANSFERASE, CHLOROPLASTIC"/>
    <property type="match status" value="1"/>
</dbReference>
<comment type="pathway">
    <text evidence="3">Isoprenoid biosynthesis; isopentenyl diphosphate biosynthesis via DXP pathway; isopentenyl diphosphate from 1-deoxy-D-xylulose 5-phosphate: step 2/6.</text>
</comment>
<proteinExistence type="inferred from homology"/>
<keyword evidence="5" id="KW-1185">Reference proteome</keyword>
<feature type="site" description="Transition state stabilizer" evidence="3">
    <location>
        <position position="24"/>
    </location>
</feature>
<comment type="similarity">
    <text evidence="3">Belongs to the IspD/TarI cytidylyltransferase family. IspD subfamily.</text>
</comment>
<comment type="caution">
    <text evidence="4">The sequence shown here is derived from an EMBL/GenBank/DDBJ whole genome shotgun (WGS) entry which is preliminary data.</text>
</comment>
<feature type="site" description="Positions MEP for the nucleophilic attack" evidence="3">
    <location>
        <position position="216"/>
    </location>
</feature>
<feature type="site" description="Positions MEP for the nucleophilic attack" evidence="3">
    <location>
        <position position="160"/>
    </location>
</feature>
<feature type="site" description="Transition state stabilizer" evidence="3">
    <location>
        <position position="17"/>
    </location>
</feature>
<keyword evidence="2 3" id="KW-0548">Nucleotidyltransferase</keyword>
<evidence type="ECO:0000256" key="3">
    <source>
        <dbReference type="HAMAP-Rule" id="MF_00108"/>
    </source>
</evidence>
<dbReference type="EC" id="2.7.7.60" evidence="3"/>
<dbReference type="AlphaFoldDB" id="A0A1Y3U0C3"/>
<dbReference type="CDD" id="cd02516">
    <property type="entry name" value="CDP-ME_synthetase"/>
    <property type="match status" value="1"/>
</dbReference>
<dbReference type="InterPro" id="IPR050088">
    <property type="entry name" value="IspD/TarI_cytidylyltransf_bact"/>
</dbReference>
<dbReference type="InterPro" id="IPR034683">
    <property type="entry name" value="IspD/TarI"/>
</dbReference>
<comment type="catalytic activity">
    <reaction evidence="3">
        <text>2-C-methyl-D-erythritol 4-phosphate + CTP + H(+) = 4-CDP-2-C-methyl-D-erythritol + diphosphate</text>
        <dbReference type="Rhea" id="RHEA:13429"/>
        <dbReference type="ChEBI" id="CHEBI:15378"/>
        <dbReference type="ChEBI" id="CHEBI:33019"/>
        <dbReference type="ChEBI" id="CHEBI:37563"/>
        <dbReference type="ChEBI" id="CHEBI:57823"/>
        <dbReference type="ChEBI" id="CHEBI:58262"/>
        <dbReference type="EC" id="2.7.7.60"/>
    </reaction>
</comment>